<gene>
    <name evidence="8" type="ORF">BAU17_12470</name>
</gene>
<evidence type="ECO:0000256" key="4">
    <source>
        <dbReference type="ARBA" id="ARBA00022989"/>
    </source>
</evidence>
<evidence type="ECO:0000256" key="1">
    <source>
        <dbReference type="ARBA" id="ARBA00004651"/>
    </source>
</evidence>
<proteinExistence type="predicted"/>
<evidence type="ECO:0000256" key="5">
    <source>
        <dbReference type="ARBA" id="ARBA00023136"/>
    </source>
</evidence>
<feature type="transmembrane region" description="Helical" evidence="6">
    <location>
        <begin position="124"/>
        <end position="141"/>
    </location>
</feature>
<evidence type="ECO:0000256" key="2">
    <source>
        <dbReference type="ARBA" id="ARBA00022475"/>
    </source>
</evidence>
<comment type="caution">
    <text evidence="8">The sequence shown here is derived from an EMBL/GenBank/DDBJ whole genome shotgun (WGS) entry which is preliminary data.</text>
</comment>
<keyword evidence="4 6" id="KW-1133">Transmembrane helix</keyword>
<dbReference type="InterPro" id="IPR038323">
    <property type="entry name" value="ArAE_1_C_sf"/>
</dbReference>
<dbReference type="Pfam" id="PF11728">
    <property type="entry name" value="ArAE_1_C"/>
    <property type="match status" value="1"/>
</dbReference>
<dbReference type="InterPro" id="IPR052984">
    <property type="entry name" value="UPF0421"/>
</dbReference>
<evidence type="ECO:0000313" key="9">
    <source>
        <dbReference type="Proteomes" id="UP000782705"/>
    </source>
</evidence>
<dbReference type="EMBL" id="MAEL01000018">
    <property type="protein sequence ID" value="KAF1305268.1"/>
    <property type="molecule type" value="Genomic_DNA"/>
</dbReference>
<dbReference type="RefSeq" id="WP_161901331.1">
    <property type="nucleotide sequence ID" value="NZ_MAEL01000018.1"/>
</dbReference>
<accession>A0ABQ6Z1G2</accession>
<evidence type="ECO:0000313" key="8">
    <source>
        <dbReference type="EMBL" id="KAF1305268.1"/>
    </source>
</evidence>
<keyword evidence="9" id="KW-1185">Reference proteome</keyword>
<keyword evidence="5 6" id="KW-0472">Membrane</keyword>
<feature type="transmembrane region" description="Helical" evidence="6">
    <location>
        <begin position="58"/>
        <end position="87"/>
    </location>
</feature>
<keyword evidence="3 6" id="KW-0812">Transmembrane</keyword>
<dbReference type="Pfam" id="PF06081">
    <property type="entry name" value="ArAE_1"/>
    <property type="match status" value="1"/>
</dbReference>
<evidence type="ECO:0000259" key="7">
    <source>
        <dbReference type="Pfam" id="PF11728"/>
    </source>
</evidence>
<evidence type="ECO:0000256" key="3">
    <source>
        <dbReference type="ARBA" id="ARBA00022692"/>
    </source>
</evidence>
<reference evidence="8 9" key="1">
    <citation type="submission" date="2016-06" db="EMBL/GenBank/DDBJ databases">
        <title>Four novel species of enterococci isolated from chicken manure.</title>
        <authorList>
            <person name="Van Tyne D."/>
        </authorList>
    </citation>
    <scope>NUCLEOTIDE SEQUENCE [LARGE SCALE GENOMIC DNA]</scope>
    <source>
        <strain evidence="8 9">CU12B</strain>
    </source>
</reference>
<dbReference type="Proteomes" id="UP000782705">
    <property type="component" value="Unassembled WGS sequence"/>
</dbReference>
<dbReference type="InterPro" id="IPR010343">
    <property type="entry name" value="ArAE_1"/>
</dbReference>
<comment type="subcellular location">
    <subcellularLocation>
        <location evidence="1">Cell membrane</location>
        <topology evidence="1">Multi-pass membrane protein</topology>
    </subcellularLocation>
</comment>
<organism evidence="8 9">
    <name type="scientific">Candidatus Enterococcus willemsii</name>
    <dbReference type="NCBI Taxonomy" id="1857215"/>
    <lineage>
        <taxon>Bacteria</taxon>
        <taxon>Bacillati</taxon>
        <taxon>Bacillota</taxon>
        <taxon>Bacilli</taxon>
        <taxon>Lactobacillales</taxon>
        <taxon>Enterococcaceae</taxon>
        <taxon>Enterococcus</taxon>
    </lineage>
</organism>
<name>A0ABQ6Z1G2_9ENTE</name>
<protein>
    <recommendedName>
        <fullName evidence="7">Putative aromatic acid exporter C-terminal domain-containing protein</fullName>
    </recommendedName>
</protein>
<dbReference type="Gene3D" id="1.20.120.940">
    <property type="entry name" value="Putative aromatic acid exporter, C-terminal domain"/>
    <property type="match status" value="1"/>
</dbReference>
<dbReference type="InterPro" id="IPR021062">
    <property type="entry name" value="ArAE_1_C"/>
</dbReference>
<keyword evidence="2" id="KW-1003">Cell membrane</keyword>
<dbReference type="PANTHER" id="PTHR40064">
    <property type="entry name" value="MEMBRANE PROTEIN-RELATED"/>
    <property type="match status" value="1"/>
</dbReference>
<dbReference type="PANTHER" id="PTHR40064:SF1">
    <property type="entry name" value="MEMBRANE PROTEIN"/>
    <property type="match status" value="1"/>
</dbReference>
<feature type="transmembrane region" description="Helical" evidence="6">
    <location>
        <begin position="12"/>
        <end position="38"/>
    </location>
</feature>
<evidence type="ECO:0000256" key="6">
    <source>
        <dbReference type="SAM" id="Phobius"/>
    </source>
</evidence>
<feature type="domain" description="Putative aromatic acid exporter C-terminal" evidence="7">
    <location>
        <begin position="145"/>
        <end position="308"/>
    </location>
</feature>
<sequence>MKIGLRTIKTAIAAVLSMLVASTLDLLYAPAAGIIAILSVGNTKRSSLYIGLGRLASLAIATIISFLCFTILGYNAWAFGVYLLLFIPLSAKWHLTDGIVVNSVLVTHYMLEQSYSFFLLKNELLLMGIGVGFALLFNLYMPNIEKQLKEDQQKIEQNFRELLTDLASELNQPYSGKLSKRCEDLLLFIREGQSRAQMHQENQWQAENMYYEEYFSMRRTQVRLLLDMIKLLKDIRVEEILVEDLRILLEYTAETFDEENDGQAILKRINLVYDVYRSKKLPENREEFENRAQLFQFLQSFKSFIEIKAEFAQTINK</sequence>